<dbReference type="RefSeq" id="WP_063199907.1">
    <property type="nucleotide sequence ID" value="NZ_CAMITG010000003.1"/>
</dbReference>
<keyword evidence="4" id="KW-0946">Virion</keyword>
<dbReference type="Proteomes" id="UP000248897">
    <property type="component" value="Chromosome 1"/>
</dbReference>
<keyword evidence="4" id="KW-0808">Transferase</keyword>
<feature type="domain" description="Glycosyltransferase subfamily 4-like N-terminal" evidence="2">
    <location>
        <begin position="12"/>
        <end position="175"/>
    </location>
</feature>
<keyword evidence="4" id="KW-0328">Glycosyltransferase</keyword>
<dbReference type="InterPro" id="IPR028098">
    <property type="entry name" value="Glyco_trans_4-like_N"/>
</dbReference>
<accession>A0A2X4UAL5</accession>
<sequence length="363" mass="40678">MKILHAAETIKGGVATVIRQIIEGQIAEDVNKVKCIIPSDQSAELSTVNDKCIVTFLRSGRNIISFFNFFVTFIKTVILFKPDLVHLHSTFSGVLGRLALVILWPFHRPKVVYCPHAFSFMMQGSNNKIRLYALLERLFTPITDAIICVSQHEKDSAVSHGLPAKKLQVVHNGVPDRSFLPGLPNPFQTNVINILFVGRFDYQKGFDILLDAMTKFEGKPIVLTAIGGAVHGESPPKEIPQTIYTGWLRSDELAPYFTYADVLVMPSRWEGFAMVALEAMSYGLPVLASNCSSFPEMIEHGYTGLLFEPENSKDLASYLEHTSKEKWQELGKNAREVFLEKYTAKQMIDKTQRIYTSLLSGSN</sequence>
<dbReference type="Pfam" id="PF00534">
    <property type="entry name" value="Glycos_transf_1"/>
    <property type="match status" value="1"/>
</dbReference>
<dbReference type="GO" id="GO:0016757">
    <property type="term" value="F:glycosyltransferase activity"/>
    <property type="evidence" value="ECO:0007669"/>
    <property type="project" value="UniProtKB-KW"/>
</dbReference>
<proteinExistence type="predicted"/>
<gene>
    <name evidence="4" type="primary">cotSA</name>
    <name evidence="3" type="ORF">I6G64_04265</name>
    <name evidence="4" type="ORF">NCTC12961_01973</name>
</gene>
<dbReference type="PANTHER" id="PTHR45947:SF3">
    <property type="entry name" value="SULFOQUINOVOSYL TRANSFERASE SQD2"/>
    <property type="match status" value="1"/>
</dbReference>
<dbReference type="Proteomes" id="UP000594967">
    <property type="component" value="Chromosome"/>
</dbReference>
<dbReference type="EC" id="2.4.-.-" evidence="4"/>
<keyword evidence="6" id="KW-1185">Reference proteome</keyword>
<feature type="domain" description="Glycosyl transferase family 1" evidence="1">
    <location>
        <begin position="189"/>
        <end position="336"/>
    </location>
</feature>
<evidence type="ECO:0000259" key="2">
    <source>
        <dbReference type="Pfam" id="PF13439"/>
    </source>
</evidence>
<reference evidence="4 5" key="1">
    <citation type="submission" date="2018-06" db="EMBL/GenBank/DDBJ databases">
        <authorList>
            <consortium name="Pathogen Informatics"/>
            <person name="Doyle S."/>
        </authorList>
    </citation>
    <scope>NUCLEOTIDE SEQUENCE [LARGE SCALE GENOMIC DNA]</scope>
    <source>
        <strain evidence="4 5">NCTC12961</strain>
    </source>
</reference>
<reference evidence="3 6" key="2">
    <citation type="submission" date="2020-12" db="EMBL/GenBank/DDBJ databases">
        <title>FDA dAtabase for Regulatory Grade micrObial Sequences (FDA-ARGOS): Supporting development and validation of Infectious Disease Dx tests.</title>
        <authorList>
            <person name="Sproer C."/>
            <person name="Gronow S."/>
            <person name="Severitt S."/>
            <person name="Schroder I."/>
            <person name="Tallon L."/>
            <person name="Sadzewicz L."/>
            <person name="Zhao X."/>
            <person name="Boylan J."/>
            <person name="Ott S."/>
            <person name="Bowen H."/>
            <person name="Vavikolanu K."/>
            <person name="Mehta A."/>
            <person name="Aluvathingal J."/>
            <person name="Nadendla S."/>
            <person name="Lowell S."/>
            <person name="Myers T."/>
            <person name="Yan Y."/>
            <person name="Sichtig H."/>
        </authorList>
    </citation>
    <scope>NUCLEOTIDE SEQUENCE [LARGE SCALE GENOMIC DNA]</scope>
    <source>
        <strain evidence="3 6">FDAARGOS_907</strain>
    </source>
</reference>
<evidence type="ECO:0000313" key="5">
    <source>
        <dbReference type="Proteomes" id="UP000248897"/>
    </source>
</evidence>
<evidence type="ECO:0000259" key="1">
    <source>
        <dbReference type="Pfam" id="PF00534"/>
    </source>
</evidence>
<dbReference type="SUPFAM" id="SSF53756">
    <property type="entry name" value="UDP-Glycosyltransferase/glycogen phosphorylase"/>
    <property type="match status" value="1"/>
</dbReference>
<dbReference type="InterPro" id="IPR001296">
    <property type="entry name" value="Glyco_trans_1"/>
</dbReference>
<evidence type="ECO:0000313" key="3">
    <source>
        <dbReference type="EMBL" id="QPS21638.1"/>
    </source>
</evidence>
<protein>
    <submittedName>
        <fullName evidence="3">Glycosyltransferase</fullName>
    </submittedName>
    <submittedName>
        <fullName evidence="4">Spore coat protein SA</fullName>
        <ecNumber evidence="4">2.4.-.-</ecNumber>
    </submittedName>
</protein>
<dbReference type="EMBL" id="LS483469">
    <property type="protein sequence ID" value="SQI35971.1"/>
    <property type="molecule type" value="Genomic_DNA"/>
</dbReference>
<evidence type="ECO:0000313" key="4">
    <source>
        <dbReference type="EMBL" id="SQI35971.1"/>
    </source>
</evidence>
<evidence type="ECO:0000313" key="6">
    <source>
        <dbReference type="Proteomes" id="UP000594967"/>
    </source>
</evidence>
<organism evidence="4 5">
    <name type="scientific">Serratia plymuthica</name>
    <dbReference type="NCBI Taxonomy" id="82996"/>
    <lineage>
        <taxon>Bacteria</taxon>
        <taxon>Pseudomonadati</taxon>
        <taxon>Pseudomonadota</taxon>
        <taxon>Gammaproteobacteria</taxon>
        <taxon>Enterobacterales</taxon>
        <taxon>Yersiniaceae</taxon>
        <taxon>Serratia</taxon>
    </lineage>
</organism>
<dbReference type="Pfam" id="PF13439">
    <property type="entry name" value="Glyco_transf_4"/>
    <property type="match status" value="1"/>
</dbReference>
<dbReference type="EMBL" id="CP065673">
    <property type="protein sequence ID" value="QPS21638.1"/>
    <property type="molecule type" value="Genomic_DNA"/>
</dbReference>
<dbReference type="InterPro" id="IPR050194">
    <property type="entry name" value="Glycosyltransferase_grp1"/>
</dbReference>
<dbReference type="Gene3D" id="3.40.50.2000">
    <property type="entry name" value="Glycogen Phosphorylase B"/>
    <property type="match status" value="2"/>
</dbReference>
<name>A0A2X4UAL5_SERPL</name>
<keyword evidence="4" id="KW-0167">Capsid protein</keyword>
<dbReference type="AlphaFoldDB" id="A0A2X4UAL5"/>
<dbReference type="PANTHER" id="PTHR45947">
    <property type="entry name" value="SULFOQUINOVOSYL TRANSFERASE SQD2"/>
    <property type="match status" value="1"/>
</dbReference>